<dbReference type="PROSITE" id="PS00036">
    <property type="entry name" value="BZIP_BASIC"/>
    <property type="match status" value="1"/>
</dbReference>
<feature type="compositionally biased region" description="Basic and acidic residues" evidence="1">
    <location>
        <begin position="46"/>
        <end position="62"/>
    </location>
</feature>
<evidence type="ECO:0000259" key="2">
    <source>
        <dbReference type="PROSITE" id="PS00036"/>
    </source>
</evidence>
<feature type="region of interest" description="Disordered" evidence="1">
    <location>
        <begin position="1"/>
        <end position="62"/>
    </location>
</feature>
<feature type="domain" description="BZIP" evidence="2">
    <location>
        <begin position="36"/>
        <end position="50"/>
    </location>
</feature>
<organism evidence="3 4">
    <name type="scientific">Petrolisthes cinctipes</name>
    <name type="common">Flat porcelain crab</name>
    <dbReference type="NCBI Taxonomy" id="88211"/>
    <lineage>
        <taxon>Eukaryota</taxon>
        <taxon>Metazoa</taxon>
        <taxon>Ecdysozoa</taxon>
        <taxon>Arthropoda</taxon>
        <taxon>Crustacea</taxon>
        <taxon>Multicrustacea</taxon>
        <taxon>Malacostraca</taxon>
        <taxon>Eumalacostraca</taxon>
        <taxon>Eucarida</taxon>
        <taxon>Decapoda</taxon>
        <taxon>Pleocyemata</taxon>
        <taxon>Anomura</taxon>
        <taxon>Galatheoidea</taxon>
        <taxon>Porcellanidae</taxon>
        <taxon>Petrolisthes</taxon>
    </lineage>
</organism>
<protein>
    <recommendedName>
        <fullName evidence="2">BZIP domain-containing protein</fullName>
    </recommendedName>
</protein>
<dbReference type="GO" id="GO:0003700">
    <property type="term" value="F:DNA-binding transcription factor activity"/>
    <property type="evidence" value="ECO:0007669"/>
    <property type="project" value="InterPro"/>
</dbReference>
<comment type="caution">
    <text evidence="3">The sequence shown here is derived from an EMBL/GenBank/DDBJ whole genome shotgun (WGS) entry which is preliminary data.</text>
</comment>
<dbReference type="Proteomes" id="UP001286313">
    <property type="component" value="Unassembled WGS sequence"/>
</dbReference>
<evidence type="ECO:0000256" key="1">
    <source>
        <dbReference type="SAM" id="MobiDB-lite"/>
    </source>
</evidence>
<dbReference type="EMBL" id="JAWQEG010004244">
    <property type="protein sequence ID" value="KAK3862442.1"/>
    <property type="molecule type" value="Genomic_DNA"/>
</dbReference>
<dbReference type="AlphaFoldDB" id="A0AAE1EW60"/>
<reference evidence="3" key="1">
    <citation type="submission" date="2023-10" db="EMBL/GenBank/DDBJ databases">
        <title>Genome assemblies of two species of porcelain crab, Petrolisthes cinctipes and Petrolisthes manimaculis (Anomura: Porcellanidae).</title>
        <authorList>
            <person name="Angst P."/>
        </authorList>
    </citation>
    <scope>NUCLEOTIDE SEQUENCE</scope>
    <source>
        <strain evidence="3">PB745_01</strain>
        <tissue evidence="3">Gill</tissue>
    </source>
</reference>
<proteinExistence type="predicted"/>
<evidence type="ECO:0000313" key="4">
    <source>
        <dbReference type="Proteomes" id="UP001286313"/>
    </source>
</evidence>
<name>A0AAE1EW60_PETCI</name>
<gene>
    <name evidence="3" type="ORF">Pcinc_031699</name>
</gene>
<sequence length="161" mass="18737">MESSGSDGYHTSDPACGSEDEEMGVNGDTMSDLMMRRKRNAVAAKKYRDKEQKRLEAEKAQRDAEPIIKRRMALVQLHYERQLDQARKAGHQLKQKQLHYEQLVQKEAGLTQEKKRKLLNKMKEIEDYASTLPYSHKAKPLLYKIVNDLRARFGNRLEYGL</sequence>
<accession>A0AAE1EW60</accession>
<dbReference type="InterPro" id="IPR004827">
    <property type="entry name" value="bZIP"/>
</dbReference>
<evidence type="ECO:0000313" key="3">
    <source>
        <dbReference type="EMBL" id="KAK3862442.1"/>
    </source>
</evidence>
<keyword evidence="4" id="KW-1185">Reference proteome</keyword>